<dbReference type="STRING" id="582672.SAMN05216360_1103"/>
<keyword evidence="9" id="KW-1185">Reference proteome</keyword>
<comment type="similarity">
    <text evidence="2">Belongs to the NlpA lipoprotein family.</text>
</comment>
<accession>A0A1H0D358</accession>
<dbReference type="AlphaFoldDB" id="A0A1H0D358"/>
<evidence type="ECO:0000256" key="2">
    <source>
        <dbReference type="ARBA" id="ARBA00008973"/>
    </source>
</evidence>
<feature type="transmembrane region" description="Helical" evidence="7">
    <location>
        <begin position="42"/>
        <end position="60"/>
    </location>
</feature>
<dbReference type="PANTHER" id="PTHR30429">
    <property type="entry name" value="D-METHIONINE-BINDING LIPOPROTEIN METQ"/>
    <property type="match status" value="1"/>
</dbReference>
<organism evidence="8 9">
    <name type="scientific">Methylobacterium phyllostachyos</name>
    <dbReference type="NCBI Taxonomy" id="582672"/>
    <lineage>
        <taxon>Bacteria</taxon>
        <taxon>Pseudomonadati</taxon>
        <taxon>Pseudomonadota</taxon>
        <taxon>Alphaproteobacteria</taxon>
        <taxon>Hyphomicrobiales</taxon>
        <taxon>Methylobacteriaceae</taxon>
        <taxon>Methylobacterium</taxon>
    </lineage>
</organism>
<evidence type="ECO:0000256" key="3">
    <source>
        <dbReference type="ARBA" id="ARBA00022729"/>
    </source>
</evidence>
<protein>
    <submittedName>
        <fullName evidence="8">D-methionine transport system substrate-binding protein</fullName>
    </submittedName>
</protein>
<keyword evidence="5" id="KW-0564">Palmitate</keyword>
<evidence type="ECO:0000256" key="4">
    <source>
        <dbReference type="ARBA" id="ARBA00023136"/>
    </source>
</evidence>
<evidence type="ECO:0000256" key="7">
    <source>
        <dbReference type="SAM" id="Phobius"/>
    </source>
</evidence>
<reference evidence="9" key="1">
    <citation type="submission" date="2016-10" db="EMBL/GenBank/DDBJ databases">
        <authorList>
            <person name="Varghese N."/>
            <person name="Submissions S."/>
        </authorList>
    </citation>
    <scope>NUCLEOTIDE SEQUENCE [LARGE SCALE GENOMIC DNA]</scope>
    <source>
        <strain evidence="9">BL47</strain>
    </source>
</reference>
<evidence type="ECO:0000256" key="1">
    <source>
        <dbReference type="ARBA" id="ARBA00004635"/>
    </source>
</evidence>
<dbReference type="Gene3D" id="3.40.190.10">
    <property type="entry name" value="Periplasmic binding protein-like II"/>
    <property type="match status" value="2"/>
</dbReference>
<evidence type="ECO:0000256" key="5">
    <source>
        <dbReference type="ARBA" id="ARBA00023139"/>
    </source>
</evidence>
<comment type="subcellular location">
    <subcellularLocation>
        <location evidence="1">Membrane</location>
        <topology evidence="1">Lipid-anchor</topology>
    </subcellularLocation>
</comment>
<dbReference type="InterPro" id="IPR004872">
    <property type="entry name" value="Lipoprotein_NlpA"/>
</dbReference>
<keyword evidence="7" id="KW-0812">Transmembrane</keyword>
<gene>
    <name evidence="8" type="ORF">SAMN05216360_1103</name>
</gene>
<keyword evidence="7" id="KW-1133">Transmembrane helix</keyword>
<dbReference type="GO" id="GO:0016020">
    <property type="term" value="C:membrane"/>
    <property type="evidence" value="ECO:0007669"/>
    <property type="project" value="UniProtKB-SubCell"/>
</dbReference>
<evidence type="ECO:0000256" key="6">
    <source>
        <dbReference type="ARBA" id="ARBA00023288"/>
    </source>
</evidence>
<dbReference type="PANTHER" id="PTHR30429:SF1">
    <property type="entry name" value="D-METHIONINE-BINDING LIPOPROTEIN METQ-RELATED"/>
    <property type="match status" value="1"/>
</dbReference>
<dbReference type="Pfam" id="PF03180">
    <property type="entry name" value="Lipoprotein_9"/>
    <property type="match status" value="1"/>
</dbReference>
<proteinExistence type="inferred from homology"/>
<name>A0A1H0D358_9HYPH</name>
<dbReference type="EMBL" id="FNHS01000010">
    <property type="protein sequence ID" value="SDN64602.1"/>
    <property type="molecule type" value="Genomic_DNA"/>
</dbReference>
<sequence>MLKQDNHGIDFKLEGGVDHACAPKAKMHARTTNNLPRRAKPWISSFAGLLTAIVVAMLAAGPAAAGLRIGVTPGALADSIHVAATEARAKGLDVKVVEFSDWTTPNVALDNGDLDLNYFQHQAFLDNAVRQNGFKLKSVGLGILPNIGLYSERHARLSDLPQGATVAVANDPVNQGRGLALLATAGLISLKEGVGAKATLDDVATNPRTLKFVEIEGPQLVRAVADVDLAQGYPAHYVNAGRGDFAGKALLYSGVDDLAFAIRFVARADRVETPEIRQFIDLYQTSPAVRARIDAAFAHDAALYTLPWLR</sequence>
<evidence type="ECO:0000313" key="8">
    <source>
        <dbReference type="EMBL" id="SDN64602.1"/>
    </source>
</evidence>
<evidence type="ECO:0000313" key="9">
    <source>
        <dbReference type="Proteomes" id="UP000198704"/>
    </source>
</evidence>
<keyword evidence="4 7" id="KW-0472">Membrane</keyword>
<dbReference type="SUPFAM" id="SSF53850">
    <property type="entry name" value="Periplasmic binding protein-like II"/>
    <property type="match status" value="1"/>
</dbReference>
<keyword evidence="3" id="KW-0732">Signal</keyword>
<dbReference type="Proteomes" id="UP000198704">
    <property type="component" value="Unassembled WGS sequence"/>
</dbReference>
<keyword evidence="6" id="KW-0449">Lipoprotein</keyword>